<keyword evidence="1" id="KW-0732">Signal</keyword>
<feature type="signal peptide" evidence="1">
    <location>
        <begin position="1"/>
        <end position="24"/>
    </location>
</feature>
<reference evidence="2" key="1">
    <citation type="submission" date="2023-06" db="EMBL/GenBank/DDBJ databases">
        <authorList>
            <consortium name="Lawrence Berkeley National Laboratory"/>
            <person name="Ahrendt S."/>
            <person name="Sahu N."/>
            <person name="Indic B."/>
            <person name="Wong-Bajracharya J."/>
            <person name="Merenyi Z."/>
            <person name="Ke H.-M."/>
            <person name="Monk M."/>
            <person name="Kocsube S."/>
            <person name="Drula E."/>
            <person name="Lipzen A."/>
            <person name="Balint B."/>
            <person name="Henrissat B."/>
            <person name="Andreopoulos B."/>
            <person name="Martin F.M."/>
            <person name="Harder C.B."/>
            <person name="Rigling D."/>
            <person name="Ford K.L."/>
            <person name="Foster G.D."/>
            <person name="Pangilinan J."/>
            <person name="Papanicolaou A."/>
            <person name="Barry K."/>
            <person name="LaButti K."/>
            <person name="Viragh M."/>
            <person name="Koriabine M."/>
            <person name="Yan M."/>
            <person name="Riley R."/>
            <person name="Champramary S."/>
            <person name="Plett K.L."/>
            <person name="Tsai I.J."/>
            <person name="Slot J."/>
            <person name="Sipos G."/>
            <person name="Plett J."/>
            <person name="Nagy L.G."/>
            <person name="Grigoriev I.V."/>
        </authorList>
    </citation>
    <scope>NUCLEOTIDE SEQUENCE</scope>
    <source>
        <strain evidence="2">FPL87.14</strain>
    </source>
</reference>
<feature type="chain" id="PRO_5041309825" description="Secreted protein" evidence="1">
    <location>
        <begin position="25"/>
        <end position="72"/>
    </location>
</feature>
<accession>A0AA39MDI9</accession>
<organism evidence="2 3">
    <name type="scientific">Armillaria borealis</name>
    <dbReference type="NCBI Taxonomy" id="47425"/>
    <lineage>
        <taxon>Eukaryota</taxon>
        <taxon>Fungi</taxon>
        <taxon>Dikarya</taxon>
        <taxon>Basidiomycota</taxon>
        <taxon>Agaricomycotina</taxon>
        <taxon>Agaricomycetes</taxon>
        <taxon>Agaricomycetidae</taxon>
        <taxon>Agaricales</taxon>
        <taxon>Marasmiineae</taxon>
        <taxon>Physalacriaceae</taxon>
        <taxon>Armillaria</taxon>
    </lineage>
</organism>
<evidence type="ECO:0000313" key="3">
    <source>
        <dbReference type="Proteomes" id="UP001175226"/>
    </source>
</evidence>
<proteinExistence type="predicted"/>
<evidence type="ECO:0000256" key="1">
    <source>
        <dbReference type="SAM" id="SignalP"/>
    </source>
</evidence>
<dbReference type="Proteomes" id="UP001175226">
    <property type="component" value="Unassembled WGS sequence"/>
</dbReference>
<protein>
    <recommendedName>
        <fullName evidence="4">Secreted protein</fullName>
    </recommendedName>
</protein>
<dbReference type="EMBL" id="JAUEPT010000130">
    <property type="protein sequence ID" value="KAK0430861.1"/>
    <property type="molecule type" value="Genomic_DNA"/>
</dbReference>
<name>A0AA39MDI9_9AGAR</name>
<keyword evidence="3" id="KW-1185">Reference proteome</keyword>
<gene>
    <name evidence="2" type="ORF">EV421DRAFT_1856022</name>
</gene>
<evidence type="ECO:0008006" key="4">
    <source>
        <dbReference type="Google" id="ProtNLM"/>
    </source>
</evidence>
<dbReference type="AlphaFoldDB" id="A0AA39MDI9"/>
<sequence>MSLSHHLLPYLLLFSLSSQRSSYACRVYEQTSMTMKRSPRYCLPIQCGPIPYSARALQTPCPSSLCWTTLRR</sequence>
<evidence type="ECO:0000313" key="2">
    <source>
        <dbReference type="EMBL" id="KAK0430861.1"/>
    </source>
</evidence>
<comment type="caution">
    <text evidence="2">The sequence shown here is derived from an EMBL/GenBank/DDBJ whole genome shotgun (WGS) entry which is preliminary data.</text>
</comment>